<keyword evidence="2" id="KW-1185">Reference proteome</keyword>
<organism evidence="1 2">
    <name type="scientific">Metschnikowia aff. pulcherrima</name>
    <dbReference type="NCBI Taxonomy" id="2163413"/>
    <lineage>
        <taxon>Eukaryota</taxon>
        <taxon>Fungi</taxon>
        <taxon>Dikarya</taxon>
        <taxon>Ascomycota</taxon>
        <taxon>Saccharomycotina</taxon>
        <taxon>Pichiomycetes</taxon>
        <taxon>Metschnikowiaceae</taxon>
        <taxon>Metschnikowia</taxon>
    </lineage>
</organism>
<evidence type="ECO:0000313" key="1">
    <source>
        <dbReference type="EMBL" id="QBM87931.1"/>
    </source>
</evidence>
<accession>A0A4P6XQ07</accession>
<sequence>MRVYQSETGCYQIISGAHTRTLEILERNPEYDHPFCFRVVEQARDLLGWQLFFLESQSLPKESMVFVLIFWRISLLMPKTSVLSNIHILVYRSNIDSRLKFAERKKDQKSHAVIKAVKQYFCEVYKRYEEKLVGEDNVKKRRMILFFKGKVSQSDERS</sequence>
<gene>
    <name evidence="1" type="ORF">METSCH_B11450</name>
</gene>
<protein>
    <submittedName>
        <fullName evidence="1">Uncharacterized protein</fullName>
    </submittedName>
</protein>
<reference evidence="2" key="1">
    <citation type="submission" date="2019-03" db="EMBL/GenBank/DDBJ databases">
        <title>Snf2 controls pulcherriminic acid biosynthesis and connects pigmentation and antifungal activity of the yeast Metschnikowia pulcherrima.</title>
        <authorList>
            <person name="Gore-Lloyd D."/>
            <person name="Sumann I."/>
            <person name="Brachmann A.O."/>
            <person name="Schneeberger K."/>
            <person name="Ortiz-Merino R.A."/>
            <person name="Moreno-Beltran M."/>
            <person name="Schlaefli M."/>
            <person name="Kirner P."/>
            <person name="Santos Kron A."/>
            <person name="Wolfe K.H."/>
            <person name="Piel J."/>
            <person name="Ahrens C.H."/>
            <person name="Henk D."/>
            <person name="Freimoser F.M."/>
        </authorList>
    </citation>
    <scope>NUCLEOTIDE SEQUENCE [LARGE SCALE GENOMIC DNA]</scope>
    <source>
        <strain evidence="2">APC 1.2</strain>
    </source>
</reference>
<name>A0A4P6XQ07_9ASCO</name>
<dbReference type="AlphaFoldDB" id="A0A4P6XQ07"/>
<dbReference type="EMBL" id="CP034457">
    <property type="protein sequence ID" value="QBM87931.1"/>
    <property type="molecule type" value="Genomic_DNA"/>
</dbReference>
<proteinExistence type="predicted"/>
<dbReference type="Proteomes" id="UP000292447">
    <property type="component" value="Chromosome II"/>
</dbReference>
<evidence type="ECO:0000313" key="2">
    <source>
        <dbReference type="Proteomes" id="UP000292447"/>
    </source>
</evidence>